<feature type="binding site" evidence="7">
    <location>
        <position position="118"/>
    </location>
    <ligand>
        <name>L-glutamine</name>
        <dbReference type="ChEBI" id="CHEBI:58359"/>
    </ligand>
</feature>
<feature type="binding site" evidence="7">
    <location>
        <position position="555"/>
    </location>
    <ligand>
        <name>deamido-NAD(+)</name>
        <dbReference type="ChEBI" id="CHEBI:58437"/>
        <note>ligand shared between two neighboring subunits</note>
    </ligand>
</feature>
<dbReference type="EC" id="6.3.5.1" evidence="7 8"/>
<feature type="binding site" evidence="7">
    <location>
        <begin position="322"/>
        <end position="329"/>
    </location>
    <ligand>
        <name>ATP</name>
        <dbReference type="ChEBI" id="CHEBI:30616"/>
    </ligand>
</feature>
<dbReference type="RefSeq" id="WP_425346865.1">
    <property type="nucleotide sequence ID" value="NZ_JBGUBD010000013.1"/>
</dbReference>
<comment type="pathway">
    <text evidence="1 7 8">Cofactor biosynthesis; NAD(+) biosynthesis; NAD(+) from deamido-NAD(+) (L-Gln route): step 1/1.</text>
</comment>
<evidence type="ECO:0000256" key="6">
    <source>
        <dbReference type="ARBA" id="ARBA00023027"/>
    </source>
</evidence>
<feature type="region of interest" description="Disordered" evidence="10">
    <location>
        <begin position="478"/>
        <end position="504"/>
    </location>
</feature>
<dbReference type="InterPro" id="IPR014445">
    <property type="entry name" value="Gln-dep_NAD_synthase"/>
</dbReference>
<feature type="binding site" evidence="7">
    <location>
        <position position="434"/>
    </location>
    <ligand>
        <name>deamido-NAD(+)</name>
        <dbReference type="ChEBI" id="CHEBI:58437"/>
        <note>ligand shared between two neighboring subunits</note>
    </ligand>
</feature>
<sequence>MKIALAQINPTVGDIDGNAALIRRALHRAAEQGADLIVLPELAVVGYPPKDLLLKPAVIRECVQAVEDLASECHDIAAVIGYPCPSDAPRGLALYNAAALCADGKIIHRHVKSLLPTYDVFDEHRYFEPGPAVDIARLGKLKLGISICEDLWNDERVFSRQLYHDNPIDQLAQRGADLFINCAASPFVVRKHAFRRRLMTSAARGHGLPLVYCNQVGGNDELVFDGYSCVIDSRGNLIAEAKGFEEDLLLVDLPVGEPAAGNEKPEPRKATSAVADMPSADLPATVGGEVRTKSELEAAYHALVLGLRDYCRKCGFKSVVIGLSGGIDSAVSAAICVAALGSQNVRGIAMPSRFSSEGSKRDARLLAEKLSIAFDEISIEAPHQAFEQLLQPHFQGLPPDSAEENVQARVRGIILMAFSNKFGSMLVTTGNKSEVAVGYCTLYGDMAGGMAILSDVPKMMVYQLARWINDDPASPLRERFDGPVIPEDTITKPPSAELRPDQTDQDSLPAYEVLDEIIERYVEREQSARRIVKETGFDADVVLRVVRLIDVNEYKRKQMAPGLKITGRAFGFGRRMPIAQGYDSRRSLEAAQAVAASNENG</sequence>
<dbReference type="InterPro" id="IPR022310">
    <property type="entry name" value="NAD/GMP_synthase"/>
</dbReference>
<dbReference type="CDD" id="cd00553">
    <property type="entry name" value="NAD_synthase"/>
    <property type="match status" value="1"/>
</dbReference>
<keyword evidence="5 7" id="KW-0067">ATP-binding</keyword>
<feature type="binding site" evidence="7">
    <location>
        <position position="185"/>
    </location>
    <ligand>
        <name>L-glutamine</name>
        <dbReference type="ChEBI" id="CHEBI:58359"/>
    </ligand>
</feature>
<dbReference type="HAMAP" id="MF_02090">
    <property type="entry name" value="NadE_glutamine_dep"/>
    <property type="match status" value="1"/>
</dbReference>
<dbReference type="Pfam" id="PF02540">
    <property type="entry name" value="NAD_synthase"/>
    <property type="match status" value="1"/>
</dbReference>
<comment type="function">
    <text evidence="7">Catalyzes the ATP-dependent amidation of deamido-NAD to form NAD. Uses L-glutamine as a nitrogen source.</text>
</comment>
<dbReference type="InterPro" id="IPR003694">
    <property type="entry name" value="NAD_synthase"/>
</dbReference>
<comment type="similarity">
    <text evidence="2 7 8">In the C-terminal section; belongs to the NAD synthetase family.</text>
</comment>
<dbReference type="EMBL" id="JBGUBD010000013">
    <property type="protein sequence ID" value="MFA9479939.1"/>
    <property type="molecule type" value="Genomic_DNA"/>
</dbReference>
<evidence type="ECO:0000313" key="13">
    <source>
        <dbReference type="Proteomes" id="UP001575105"/>
    </source>
</evidence>
<gene>
    <name evidence="7" type="primary">nadE</name>
    <name evidence="12" type="ORF">ACERK3_16770</name>
</gene>
<evidence type="ECO:0000256" key="5">
    <source>
        <dbReference type="ARBA" id="ARBA00022840"/>
    </source>
</evidence>
<dbReference type="PIRSF" id="PIRSF006630">
    <property type="entry name" value="NADS_GAT"/>
    <property type="match status" value="1"/>
</dbReference>
<dbReference type="InterPro" id="IPR014729">
    <property type="entry name" value="Rossmann-like_a/b/a_fold"/>
</dbReference>
<feature type="binding site" evidence="7">
    <location>
        <position position="405"/>
    </location>
    <ligand>
        <name>deamido-NAD(+)</name>
        <dbReference type="ChEBI" id="CHEBI:58437"/>
        <note>ligand shared between two neighboring subunits</note>
    </ligand>
</feature>
<evidence type="ECO:0000256" key="4">
    <source>
        <dbReference type="ARBA" id="ARBA00022741"/>
    </source>
</evidence>
<keyword evidence="4 7" id="KW-0547">Nucleotide-binding</keyword>
<evidence type="ECO:0000256" key="3">
    <source>
        <dbReference type="ARBA" id="ARBA00022598"/>
    </source>
</evidence>
<dbReference type="CDD" id="cd07570">
    <property type="entry name" value="GAT_Gln-NAD-synth"/>
    <property type="match status" value="1"/>
</dbReference>
<evidence type="ECO:0000256" key="8">
    <source>
        <dbReference type="PIRNR" id="PIRNR006630"/>
    </source>
</evidence>
<evidence type="ECO:0000259" key="11">
    <source>
        <dbReference type="PROSITE" id="PS50263"/>
    </source>
</evidence>
<keyword evidence="13" id="KW-1185">Reference proteome</keyword>
<comment type="catalytic activity">
    <reaction evidence="7 8">
        <text>deamido-NAD(+) + L-glutamine + ATP + H2O = L-glutamate + AMP + diphosphate + NAD(+) + H(+)</text>
        <dbReference type="Rhea" id="RHEA:24384"/>
        <dbReference type="ChEBI" id="CHEBI:15377"/>
        <dbReference type="ChEBI" id="CHEBI:15378"/>
        <dbReference type="ChEBI" id="CHEBI:29985"/>
        <dbReference type="ChEBI" id="CHEBI:30616"/>
        <dbReference type="ChEBI" id="CHEBI:33019"/>
        <dbReference type="ChEBI" id="CHEBI:57540"/>
        <dbReference type="ChEBI" id="CHEBI:58359"/>
        <dbReference type="ChEBI" id="CHEBI:58437"/>
        <dbReference type="ChEBI" id="CHEBI:456215"/>
        <dbReference type="EC" id="6.3.5.1"/>
    </reaction>
</comment>
<proteinExistence type="inferred from homology"/>
<dbReference type="Gene3D" id="3.40.50.620">
    <property type="entry name" value="HUPs"/>
    <property type="match status" value="1"/>
</dbReference>
<feature type="binding site" evidence="7">
    <location>
        <position position="191"/>
    </location>
    <ligand>
        <name>L-glutamine</name>
        <dbReference type="ChEBI" id="CHEBI:58359"/>
    </ligand>
</feature>
<evidence type="ECO:0000256" key="10">
    <source>
        <dbReference type="SAM" id="MobiDB-lite"/>
    </source>
</evidence>
<keyword evidence="3 7" id="KW-0436">Ligase</keyword>
<feature type="domain" description="CN hydrolase" evidence="11">
    <location>
        <begin position="1"/>
        <end position="255"/>
    </location>
</feature>
<dbReference type="NCBIfam" id="TIGR00552">
    <property type="entry name" value="nadE"/>
    <property type="match status" value="1"/>
</dbReference>
<comment type="caution">
    <text evidence="12">The sequence shown here is derived from an EMBL/GenBank/DDBJ whole genome shotgun (WGS) entry which is preliminary data.</text>
</comment>
<dbReference type="InterPro" id="IPR036526">
    <property type="entry name" value="C-N_Hydrolase_sf"/>
</dbReference>
<evidence type="ECO:0000313" key="12">
    <source>
        <dbReference type="EMBL" id="MFA9479939.1"/>
    </source>
</evidence>
<dbReference type="Gene3D" id="3.60.110.10">
    <property type="entry name" value="Carbon-nitrogen hydrolase"/>
    <property type="match status" value="1"/>
</dbReference>
<dbReference type="NCBIfam" id="NF010588">
    <property type="entry name" value="PRK13981.1"/>
    <property type="match status" value="1"/>
</dbReference>
<comment type="similarity">
    <text evidence="9">Belongs to the NAD synthetase family.</text>
</comment>
<reference evidence="12 13" key="1">
    <citation type="submission" date="2024-08" db="EMBL/GenBank/DDBJ databases">
        <title>Whole-genome sequencing of halo(alkali)philic microorganisms from hypersaline lakes.</title>
        <authorList>
            <person name="Sorokin D.Y."/>
            <person name="Merkel A.Y."/>
            <person name="Messina E."/>
            <person name="Yakimov M."/>
        </authorList>
    </citation>
    <scope>NUCLEOTIDE SEQUENCE [LARGE SCALE GENOMIC DNA]</scope>
    <source>
        <strain evidence="12 13">AB-hyl4</strain>
    </source>
</reference>
<dbReference type="Pfam" id="PF00795">
    <property type="entry name" value="CN_hydrolase"/>
    <property type="match status" value="1"/>
</dbReference>
<feature type="binding site" evidence="7">
    <location>
        <position position="429"/>
    </location>
    <ligand>
        <name>ATP</name>
        <dbReference type="ChEBI" id="CHEBI:30616"/>
    </ligand>
</feature>
<dbReference type="PROSITE" id="PS50263">
    <property type="entry name" value="CN_HYDROLASE"/>
    <property type="match status" value="1"/>
</dbReference>
<dbReference type="Proteomes" id="UP001575105">
    <property type="component" value="Unassembled WGS sequence"/>
</dbReference>
<comment type="caution">
    <text evidence="7">Lacks conserved residue(s) required for the propagation of feature annotation.</text>
</comment>
<keyword evidence="6 7" id="KW-0520">NAD</keyword>
<dbReference type="PANTHER" id="PTHR23090:SF9">
    <property type="entry name" value="GLUTAMINE-DEPENDENT NAD(+) SYNTHETASE"/>
    <property type="match status" value="1"/>
</dbReference>
<evidence type="ECO:0000256" key="1">
    <source>
        <dbReference type="ARBA" id="ARBA00005188"/>
    </source>
</evidence>
<evidence type="ECO:0000256" key="9">
    <source>
        <dbReference type="RuleBase" id="RU003811"/>
    </source>
</evidence>
<organism evidence="12 13">
    <name type="scientific">Natronomicrosphaera hydrolytica</name>
    <dbReference type="NCBI Taxonomy" id="3242702"/>
    <lineage>
        <taxon>Bacteria</taxon>
        <taxon>Pseudomonadati</taxon>
        <taxon>Planctomycetota</taxon>
        <taxon>Phycisphaerae</taxon>
        <taxon>Phycisphaerales</taxon>
        <taxon>Phycisphaeraceae</taxon>
        <taxon>Natronomicrosphaera</taxon>
    </lineage>
</organism>
<dbReference type="InterPro" id="IPR003010">
    <property type="entry name" value="C-N_Hydrolase"/>
</dbReference>
<feature type="active site" description="Nucleophile; for glutaminase activity" evidence="7">
    <location>
        <position position="148"/>
    </location>
</feature>
<dbReference type="SUPFAM" id="SSF52402">
    <property type="entry name" value="Adenine nucleotide alpha hydrolases-like"/>
    <property type="match status" value="1"/>
</dbReference>
<protein>
    <recommendedName>
        <fullName evidence="7 8">Glutamine-dependent NAD(+) synthetase</fullName>
        <ecNumber evidence="7 8">6.3.5.1</ecNumber>
    </recommendedName>
    <alternativeName>
        <fullName evidence="7 8">NAD(+) synthase [glutamine-hydrolyzing]</fullName>
    </alternativeName>
</protein>
<accession>A0ABV4UAN1</accession>
<feature type="active site" description="Proton acceptor; for glutaminase activity" evidence="7">
    <location>
        <position position="41"/>
    </location>
</feature>
<name>A0ABV4UAN1_9BACT</name>
<evidence type="ECO:0000256" key="7">
    <source>
        <dbReference type="HAMAP-Rule" id="MF_02090"/>
    </source>
</evidence>
<dbReference type="PANTHER" id="PTHR23090">
    <property type="entry name" value="NH 3 /GLUTAMINE-DEPENDENT NAD + SYNTHETASE"/>
    <property type="match status" value="1"/>
</dbReference>
<dbReference type="SUPFAM" id="SSF56317">
    <property type="entry name" value="Carbon-nitrogen hydrolase"/>
    <property type="match status" value="1"/>
</dbReference>
<dbReference type="GO" id="GO:0003952">
    <property type="term" value="F:NAD+ synthase (glutamine-hydrolyzing) activity"/>
    <property type="evidence" value="ECO:0007669"/>
    <property type="project" value="UniProtKB-EC"/>
</dbReference>
<feature type="active site" description="For glutaminase activity" evidence="7">
    <location>
        <position position="112"/>
    </location>
</feature>
<evidence type="ECO:0000256" key="2">
    <source>
        <dbReference type="ARBA" id="ARBA00007145"/>
    </source>
</evidence>